<feature type="repeat" description="TPR" evidence="3">
    <location>
        <begin position="322"/>
        <end position="355"/>
    </location>
</feature>
<dbReference type="Pfam" id="PF14559">
    <property type="entry name" value="TPR_19"/>
    <property type="match status" value="1"/>
</dbReference>
<dbReference type="SMART" id="SM00028">
    <property type="entry name" value="TPR"/>
    <property type="match status" value="5"/>
</dbReference>
<keyword evidence="2 3" id="KW-0802">TPR repeat</keyword>
<dbReference type="CDD" id="cd02511">
    <property type="entry name" value="Beta4Glucosyltransferase"/>
    <property type="match status" value="1"/>
</dbReference>
<dbReference type="PANTHER" id="PTHR43630:SF2">
    <property type="entry name" value="GLYCOSYLTRANSFERASE"/>
    <property type="match status" value="1"/>
</dbReference>
<dbReference type="STRING" id="1852522.SAMN06295960_3119"/>
<dbReference type="Pfam" id="PF00535">
    <property type="entry name" value="Glycos_transf_2"/>
    <property type="match status" value="1"/>
</dbReference>
<protein>
    <submittedName>
        <fullName evidence="5">Glycosyltransferase involved in cell wall bisynthesis</fullName>
    </submittedName>
</protein>
<evidence type="ECO:0000313" key="5">
    <source>
        <dbReference type="EMBL" id="SMG50454.1"/>
    </source>
</evidence>
<reference evidence="5 6" key="1">
    <citation type="submission" date="2017-04" db="EMBL/GenBank/DDBJ databases">
        <authorList>
            <person name="Afonso C.L."/>
            <person name="Miller P.J."/>
            <person name="Scott M.A."/>
            <person name="Spackman E."/>
            <person name="Goraichik I."/>
            <person name="Dimitrov K.M."/>
            <person name="Suarez D.L."/>
            <person name="Swayne D.E."/>
        </authorList>
    </citation>
    <scope>NUCLEOTIDE SEQUENCE [LARGE SCALE GENOMIC DNA]</scope>
    <source>
        <strain evidence="5 6">11</strain>
    </source>
</reference>
<dbReference type="InterPro" id="IPR011990">
    <property type="entry name" value="TPR-like_helical_dom_sf"/>
</dbReference>
<dbReference type="PANTHER" id="PTHR43630">
    <property type="entry name" value="POLY-BETA-1,6-N-ACETYL-D-GLUCOSAMINE SYNTHASE"/>
    <property type="match status" value="1"/>
</dbReference>
<keyword evidence="5" id="KW-0808">Transferase</keyword>
<dbReference type="Gene3D" id="1.25.40.10">
    <property type="entry name" value="Tetratricopeptide repeat domain"/>
    <property type="match status" value="3"/>
</dbReference>
<dbReference type="Pfam" id="PF07719">
    <property type="entry name" value="TPR_2"/>
    <property type="match status" value="1"/>
</dbReference>
<dbReference type="SUPFAM" id="SSF53448">
    <property type="entry name" value="Nucleotide-diphospho-sugar transferases"/>
    <property type="match status" value="1"/>
</dbReference>
<feature type="domain" description="Glycosyltransferase 2-like" evidence="4">
    <location>
        <begin position="14"/>
        <end position="93"/>
    </location>
</feature>
<dbReference type="EMBL" id="FXAZ01000004">
    <property type="protein sequence ID" value="SMG50454.1"/>
    <property type="molecule type" value="Genomic_DNA"/>
</dbReference>
<proteinExistence type="predicted"/>
<dbReference type="InterPro" id="IPR001173">
    <property type="entry name" value="Glyco_trans_2-like"/>
</dbReference>
<evidence type="ECO:0000256" key="2">
    <source>
        <dbReference type="ARBA" id="ARBA00022803"/>
    </source>
</evidence>
<dbReference type="InterPro" id="IPR013105">
    <property type="entry name" value="TPR_2"/>
</dbReference>
<dbReference type="RefSeq" id="WP_176228942.1">
    <property type="nucleotide sequence ID" value="NZ_FXAZ01000004.1"/>
</dbReference>
<accession>A0A1X7LAE3</accession>
<evidence type="ECO:0000256" key="1">
    <source>
        <dbReference type="ARBA" id="ARBA00022737"/>
    </source>
</evidence>
<dbReference type="PROSITE" id="PS50293">
    <property type="entry name" value="TPR_REGION"/>
    <property type="match status" value="1"/>
</dbReference>
<dbReference type="InterPro" id="IPR019734">
    <property type="entry name" value="TPR_rpt"/>
</dbReference>
<dbReference type="Proteomes" id="UP000193834">
    <property type="component" value="Unassembled WGS sequence"/>
</dbReference>
<name>A0A1X7LAE3_9BACL</name>
<dbReference type="Gene3D" id="3.90.550.10">
    <property type="entry name" value="Spore Coat Polysaccharide Biosynthesis Protein SpsA, Chain A"/>
    <property type="match status" value="1"/>
</dbReference>
<dbReference type="PROSITE" id="PS50005">
    <property type="entry name" value="TPR"/>
    <property type="match status" value="1"/>
</dbReference>
<organism evidence="5 6">
    <name type="scientific">Paenibacillus aquistagni</name>
    <dbReference type="NCBI Taxonomy" id="1852522"/>
    <lineage>
        <taxon>Bacteria</taxon>
        <taxon>Bacillati</taxon>
        <taxon>Bacillota</taxon>
        <taxon>Bacilli</taxon>
        <taxon>Bacillales</taxon>
        <taxon>Paenibacillaceae</taxon>
        <taxon>Paenibacillus</taxon>
    </lineage>
</organism>
<sequence>MYLQRPAASERIGVLILACDEASLIGSCIASAAGADEIIVADTGSTDGTPQLARDLGATVVTLKWDHHFAKARNEALLSMNAEWILVLDADERLLTPITDIRAILQNTDICGYSVLIKNRLSEHRDHYVQHRAVRLFRNKPSYRYEGVIHEDIGPSIIHASGTNALADSPIHLEHQGVLPSIIASKKKLERNQQLLTLALAESPKDPFVLYGLGVTAVQSNQLELALQWFELSRQYVPKEAAYRATLYRDAAKVFLARKKPHKAEEWIKEVLEHYPDYAELHLLHGQCLSEQGLLEDALAAFTKATESHNDRYVTESGADHATAFLYLGDTAYRLERYEEASRYYNQVLEQQPSCEAALLGLIASFDELGVQEEDITQHIEKTWGTLTFPEAAPLIRAYEQAGFVSALARICSQHLHAPHAMNGLIQAWFQMGRYIEAHELIRHLLRHTKLYEEERTALTHLQALCAWQAYSQRILTVADQAYWDEHTIEAYHVLCHYADQLEEAKQLQEQHLQVETVSLMPNASTNTLNDQHADGLKNSEELASQSKEPQSSSLPNTYKADHALDSSQNAPQTEASTHDASKPHADITYSVHAEKLLMEWVQRLGQQGHLASLRQWVNYPAPWDIRCAKALFQAGDRYSAVHILLQVMTEQRLDAEGAVLIGEMLLEAGQHREACDLLEGSRKLQETNTTHMDMEARRDRMLALAYLKQSQSHLREAIRLSPERQEWQDQLQSLHTSIQQVSRMPWQTVYTPLQRRNIRIVQQTSLKHLHDREK</sequence>
<dbReference type="GO" id="GO:0016740">
    <property type="term" value="F:transferase activity"/>
    <property type="evidence" value="ECO:0007669"/>
    <property type="project" value="UniProtKB-KW"/>
</dbReference>
<gene>
    <name evidence="5" type="ORF">SAMN06295960_3119</name>
</gene>
<evidence type="ECO:0000313" key="6">
    <source>
        <dbReference type="Proteomes" id="UP000193834"/>
    </source>
</evidence>
<keyword evidence="1" id="KW-0677">Repeat</keyword>
<evidence type="ECO:0000259" key="4">
    <source>
        <dbReference type="Pfam" id="PF00535"/>
    </source>
</evidence>
<dbReference type="SUPFAM" id="SSF48452">
    <property type="entry name" value="TPR-like"/>
    <property type="match status" value="1"/>
</dbReference>
<dbReference type="AlphaFoldDB" id="A0A1X7LAE3"/>
<dbReference type="InterPro" id="IPR029044">
    <property type="entry name" value="Nucleotide-diphossugar_trans"/>
</dbReference>
<keyword evidence="6" id="KW-1185">Reference proteome</keyword>
<evidence type="ECO:0000256" key="3">
    <source>
        <dbReference type="PROSITE-ProRule" id="PRU00339"/>
    </source>
</evidence>